<dbReference type="Gene3D" id="1.25.40.20">
    <property type="entry name" value="Ankyrin repeat-containing domain"/>
    <property type="match status" value="1"/>
</dbReference>
<feature type="compositionally biased region" description="Pro residues" evidence="5">
    <location>
        <begin position="169"/>
        <end position="194"/>
    </location>
</feature>
<evidence type="ECO:0000313" key="7">
    <source>
        <dbReference type="EMBL" id="KIM34107.1"/>
    </source>
</evidence>
<dbReference type="InterPro" id="IPR003163">
    <property type="entry name" value="Tscrpt_reg_HTH_APSES-type"/>
</dbReference>
<gene>
    <name evidence="7" type="ORF">M408DRAFT_90728</name>
</gene>
<dbReference type="STRING" id="933852.A0A0C2XZ42"/>
<dbReference type="PANTHER" id="PTHR43828">
    <property type="entry name" value="ASPARAGINASE"/>
    <property type="match status" value="1"/>
</dbReference>
<feature type="compositionally biased region" description="Polar residues" evidence="5">
    <location>
        <begin position="210"/>
        <end position="227"/>
    </location>
</feature>
<protein>
    <recommendedName>
        <fullName evidence="6">HTH APSES-type domain-containing protein</fullName>
    </recommendedName>
</protein>
<dbReference type="OrthoDB" id="6718656at2759"/>
<dbReference type="GO" id="GO:0003677">
    <property type="term" value="F:DNA binding"/>
    <property type="evidence" value="ECO:0007669"/>
    <property type="project" value="InterPro"/>
</dbReference>
<dbReference type="InterPro" id="IPR036887">
    <property type="entry name" value="HTH_APSES_sf"/>
</dbReference>
<dbReference type="GO" id="GO:0030907">
    <property type="term" value="C:MBF transcription complex"/>
    <property type="evidence" value="ECO:0007669"/>
    <property type="project" value="TreeGrafter"/>
</dbReference>
<dbReference type="PANTHER" id="PTHR43828:SF3">
    <property type="entry name" value="CHROMO DOMAIN-CONTAINING PROTEIN"/>
    <property type="match status" value="1"/>
</dbReference>
<dbReference type="Gene3D" id="3.10.260.10">
    <property type="entry name" value="Transcription regulator HTH, APSES-type DNA-binding domain"/>
    <property type="match status" value="1"/>
</dbReference>
<keyword evidence="8" id="KW-1185">Reference proteome</keyword>
<keyword evidence="1" id="KW-0677">Repeat</keyword>
<dbReference type="SUPFAM" id="SSF54616">
    <property type="entry name" value="DNA-binding domain of Mlu1-box binding protein MBP1"/>
    <property type="match status" value="1"/>
</dbReference>
<organism evidence="7 8">
    <name type="scientific">Serendipita vermifera MAFF 305830</name>
    <dbReference type="NCBI Taxonomy" id="933852"/>
    <lineage>
        <taxon>Eukaryota</taxon>
        <taxon>Fungi</taxon>
        <taxon>Dikarya</taxon>
        <taxon>Basidiomycota</taxon>
        <taxon>Agaricomycotina</taxon>
        <taxon>Agaricomycetes</taxon>
        <taxon>Sebacinales</taxon>
        <taxon>Serendipitaceae</taxon>
        <taxon>Serendipita</taxon>
    </lineage>
</organism>
<evidence type="ECO:0000256" key="2">
    <source>
        <dbReference type="ARBA" id="ARBA00023043"/>
    </source>
</evidence>
<keyword evidence="2 3" id="KW-0040">ANK repeat</keyword>
<accession>A0A0C2XZ42</accession>
<keyword evidence="4" id="KW-0175">Coiled coil</keyword>
<evidence type="ECO:0000259" key="6">
    <source>
        <dbReference type="PROSITE" id="PS51299"/>
    </source>
</evidence>
<dbReference type="InterPro" id="IPR036770">
    <property type="entry name" value="Ankyrin_rpt-contain_sf"/>
</dbReference>
<dbReference type="Pfam" id="PF12796">
    <property type="entry name" value="Ank_2"/>
    <property type="match status" value="1"/>
</dbReference>
<dbReference type="AlphaFoldDB" id="A0A0C2XZ42"/>
<dbReference type="SMART" id="SM01252">
    <property type="entry name" value="KilA-N"/>
    <property type="match status" value="1"/>
</dbReference>
<dbReference type="EMBL" id="KN824277">
    <property type="protein sequence ID" value="KIM34107.1"/>
    <property type="molecule type" value="Genomic_DNA"/>
</dbReference>
<evidence type="ECO:0000256" key="5">
    <source>
        <dbReference type="SAM" id="MobiDB-lite"/>
    </source>
</evidence>
<dbReference type="Proteomes" id="UP000054097">
    <property type="component" value="Unassembled WGS sequence"/>
</dbReference>
<dbReference type="Pfam" id="PF04383">
    <property type="entry name" value="KilA-N"/>
    <property type="match status" value="1"/>
</dbReference>
<evidence type="ECO:0000256" key="3">
    <source>
        <dbReference type="PROSITE-ProRule" id="PRU00023"/>
    </source>
</evidence>
<dbReference type="InterPro" id="IPR002110">
    <property type="entry name" value="Ankyrin_rpt"/>
</dbReference>
<feature type="repeat" description="ANK" evidence="3">
    <location>
        <begin position="395"/>
        <end position="427"/>
    </location>
</feature>
<dbReference type="SUPFAM" id="SSF48403">
    <property type="entry name" value="Ankyrin repeat"/>
    <property type="match status" value="1"/>
</dbReference>
<proteinExistence type="predicted"/>
<evidence type="ECO:0000256" key="1">
    <source>
        <dbReference type="ARBA" id="ARBA00022737"/>
    </source>
</evidence>
<dbReference type="GO" id="GO:0033309">
    <property type="term" value="C:SBF transcription complex"/>
    <property type="evidence" value="ECO:0007669"/>
    <property type="project" value="TreeGrafter"/>
</dbReference>
<feature type="region of interest" description="Disordered" evidence="5">
    <location>
        <begin position="169"/>
        <end position="281"/>
    </location>
</feature>
<dbReference type="PROSITE" id="PS50088">
    <property type="entry name" value="ANK_REPEAT"/>
    <property type="match status" value="1"/>
</dbReference>
<evidence type="ECO:0000256" key="4">
    <source>
        <dbReference type="SAM" id="Coils"/>
    </source>
</evidence>
<dbReference type="PROSITE" id="PS50297">
    <property type="entry name" value="ANK_REP_REGION"/>
    <property type="match status" value="1"/>
</dbReference>
<feature type="domain" description="HTH APSES-type" evidence="6">
    <location>
        <begin position="9"/>
        <end position="115"/>
    </location>
</feature>
<feature type="region of interest" description="Disordered" evidence="5">
    <location>
        <begin position="322"/>
        <end position="342"/>
    </location>
</feature>
<reference evidence="7 8" key="1">
    <citation type="submission" date="2014-04" db="EMBL/GenBank/DDBJ databases">
        <authorList>
            <consortium name="DOE Joint Genome Institute"/>
            <person name="Kuo A."/>
            <person name="Zuccaro A."/>
            <person name="Kohler A."/>
            <person name="Nagy L.G."/>
            <person name="Floudas D."/>
            <person name="Copeland A."/>
            <person name="Barry K.W."/>
            <person name="Cichocki N."/>
            <person name="Veneault-Fourrey C."/>
            <person name="LaButti K."/>
            <person name="Lindquist E.A."/>
            <person name="Lipzen A."/>
            <person name="Lundell T."/>
            <person name="Morin E."/>
            <person name="Murat C."/>
            <person name="Sun H."/>
            <person name="Tunlid A."/>
            <person name="Henrissat B."/>
            <person name="Grigoriev I.V."/>
            <person name="Hibbett D.S."/>
            <person name="Martin F."/>
            <person name="Nordberg H.P."/>
            <person name="Cantor M.N."/>
            <person name="Hua S.X."/>
        </authorList>
    </citation>
    <scope>NUCLEOTIDE SEQUENCE [LARGE SCALE GENOMIC DNA]</scope>
    <source>
        <strain evidence="7 8">MAFF 305830</strain>
    </source>
</reference>
<feature type="coiled-coil region" evidence="4">
    <location>
        <begin position="612"/>
        <end position="656"/>
    </location>
</feature>
<sequence length="807" mass="88461">MNIGPQPRVYPAVYSGVGVYECMIRGIAVMRRRADSYVNATQILKVAGIDKGRRTKILEKEILPGKHEIVQGGYGKYQGTWIPLERGRDVAAQYGVAPLLAPLFDHVPNPAIMGSIPGPSMRGSGPVPPMHFPHMRPPHPYMIHYMPPNMMHGRPGPMFPPHGAPMYSPYPPGPGGQPRLPPMYAPQPMPPGAPHMPMMNHQIPPPGSQPLGTSPQITTQPPASSTGPAHAPHKRNRDEIETEPTLSQDTDMTMVDDDVFSNPRTTGGQPPFKKARTDSGPVNGMDLDVVHPKDSNAAAGTIDPKALSSVLSFPPTTILPVSTEPSKEELEPRASSMPTANRVQVADAIRRSTKRAALYSALQRDEPGIVVPLLLEQGDEPMLAASDIDAIIDSKGHTSLHIASALGSLSVVEALVSRGADVHRGNYRGETPLMRAILTTAHYQSQTFESLLRLLRQSIRTTDEAKRSVLHHIAHVAGVLGRAPEANYYLACILLWIAKHQNNRFDTLIDLRDENEDTALNIASRLGLKTIASTFITFGAKPNSANRFGIQATDYGVISKEPNGYSGDSIPTITESVTQAKSSEDVIGEMNQLVQSMSQGIVDEKAAKDVEYQDLQRKLQEKTKLLAEKRKQLEELRLQSEQVDQVNERISNLEAAKGSGNEDFDWTGRASEVEQASGSSVPVAFRRRKDAPAMSISMMEMMEMETKLDGAMGSQSSTLEDLIMLRRIKLWHERMTTLLTKKQASGERLAAEKERQLRRLVALCTGLSTSETDEQVDSLLESIESEPHDPGQIRLAAFMERTKPIMA</sequence>
<dbReference type="GO" id="GO:0001228">
    <property type="term" value="F:DNA-binding transcription activator activity, RNA polymerase II-specific"/>
    <property type="evidence" value="ECO:0007669"/>
    <property type="project" value="UniProtKB-ARBA"/>
</dbReference>
<evidence type="ECO:0000313" key="8">
    <source>
        <dbReference type="Proteomes" id="UP000054097"/>
    </source>
</evidence>
<dbReference type="InterPro" id="IPR018004">
    <property type="entry name" value="KilA/APSES_HTH"/>
</dbReference>
<dbReference type="SMART" id="SM00248">
    <property type="entry name" value="ANK"/>
    <property type="match status" value="3"/>
</dbReference>
<dbReference type="FunFam" id="3.10.260.10:FF:000001">
    <property type="entry name" value="APSES transcription factor (MbpA)"/>
    <property type="match status" value="1"/>
</dbReference>
<dbReference type="PROSITE" id="PS51299">
    <property type="entry name" value="HTH_APSES"/>
    <property type="match status" value="1"/>
</dbReference>
<dbReference type="HOGENOM" id="CLU_009666_2_0_1"/>
<name>A0A0C2XZ42_SERVB</name>
<reference evidence="8" key="2">
    <citation type="submission" date="2015-01" db="EMBL/GenBank/DDBJ databases">
        <title>Evolutionary Origins and Diversification of the Mycorrhizal Mutualists.</title>
        <authorList>
            <consortium name="DOE Joint Genome Institute"/>
            <consortium name="Mycorrhizal Genomics Consortium"/>
            <person name="Kohler A."/>
            <person name="Kuo A."/>
            <person name="Nagy L.G."/>
            <person name="Floudas D."/>
            <person name="Copeland A."/>
            <person name="Barry K.W."/>
            <person name="Cichocki N."/>
            <person name="Veneault-Fourrey C."/>
            <person name="LaButti K."/>
            <person name="Lindquist E.A."/>
            <person name="Lipzen A."/>
            <person name="Lundell T."/>
            <person name="Morin E."/>
            <person name="Murat C."/>
            <person name="Riley R."/>
            <person name="Ohm R."/>
            <person name="Sun H."/>
            <person name="Tunlid A."/>
            <person name="Henrissat B."/>
            <person name="Grigoriev I.V."/>
            <person name="Hibbett D.S."/>
            <person name="Martin F."/>
        </authorList>
    </citation>
    <scope>NUCLEOTIDE SEQUENCE [LARGE SCALE GENOMIC DNA]</scope>
    <source>
        <strain evidence="8">MAFF 305830</strain>
    </source>
</reference>
<dbReference type="InterPro" id="IPR051642">
    <property type="entry name" value="SWI6-like"/>
</dbReference>